<protein>
    <submittedName>
        <fullName evidence="1">Syntaxin-binding protein 5-like</fullName>
    </submittedName>
</protein>
<evidence type="ECO:0000313" key="2">
    <source>
        <dbReference type="Proteomes" id="UP000297703"/>
    </source>
</evidence>
<accession>A0A4D9E4G9</accession>
<dbReference type="Proteomes" id="UP000297703">
    <property type="component" value="Unassembled WGS sequence"/>
</dbReference>
<dbReference type="AlphaFoldDB" id="A0A4D9E4G9"/>
<gene>
    <name evidence="1" type="ORF">DR999_PMT12227</name>
</gene>
<proteinExistence type="predicted"/>
<reference evidence="1 2" key="2">
    <citation type="submission" date="2019-04" db="EMBL/GenBank/DDBJ databases">
        <title>The genome sequence of big-headed turtle.</title>
        <authorList>
            <person name="Gong S."/>
        </authorList>
    </citation>
    <scope>NUCLEOTIDE SEQUENCE [LARGE SCALE GENOMIC DNA]</scope>
    <source>
        <strain evidence="1">DO16091913</strain>
        <tissue evidence="1">Muscle</tissue>
    </source>
</reference>
<organism evidence="1 2">
    <name type="scientific">Platysternon megacephalum</name>
    <name type="common">big-headed turtle</name>
    <dbReference type="NCBI Taxonomy" id="55544"/>
    <lineage>
        <taxon>Eukaryota</taxon>
        <taxon>Metazoa</taxon>
        <taxon>Chordata</taxon>
        <taxon>Craniata</taxon>
        <taxon>Vertebrata</taxon>
        <taxon>Euteleostomi</taxon>
        <taxon>Archelosauria</taxon>
        <taxon>Testudinata</taxon>
        <taxon>Testudines</taxon>
        <taxon>Cryptodira</taxon>
        <taxon>Durocryptodira</taxon>
        <taxon>Testudinoidea</taxon>
        <taxon>Platysternidae</taxon>
        <taxon>Platysternon</taxon>
    </lineage>
</organism>
<sequence>MGWGDAARERAEEVRRCLCACFWCSHGGRNVRSLFTEMAAVKADDEPNCKGSAIPSLRSLNARSEFDLIHQLAFLRLAKVQEGIILNSLKTCYRVFVQGSACPRAFPCGRALWRRTWQLFFLLEHRAAKIPSFHLLQCTGTFLPDQCSVSREREQKQEYRHRYRKESWTQIHPHCVTNFPSPNGHNGFCFRTQDELTGHQGEQEVTY</sequence>
<dbReference type="EMBL" id="QXTE01000119">
    <property type="protein sequence ID" value="TFK05216.1"/>
    <property type="molecule type" value="Genomic_DNA"/>
</dbReference>
<name>A0A4D9E4G9_9SAUR</name>
<keyword evidence="2" id="KW-1185">Reference proteome</keyword>
<comment type="caution">
    <text evidence="1">The sequence shown here is derived from an EMBL/GenBank/DDBJ whole genome shotgun (WGS) entry which is preliminary data.</text>
</comment>
<evidence type="ECO:0000313" key="1">
    <source>
        <dbReference type="EMBL" id="TFK05216.1"/>
    </source>
</evidence>
<reference evidence="1 2" key="1">
    <citation type="submission" date="2019-04" db="EMBL/GenBank/DDBJ databases">
        <title>Draft genome of the big-headed turtle Platysternon megacephalum.</title>
        <authorList>
            <person name="Gong S."/>
        </authorList>
    </citation>
    <scope>NUCLEOTIDE SEQUENCE [LARGE SCALE GENOMIC DNA]</scope>
    <source>
        <strain evidence="1">DO16091913</strain>
        <tissue evidence="1">Muscle</tissue>
    </source>
</reference>